<proteinExistence type="predicted"/>
<dbReference type="Pfam" id="PF10722">
    <property type="entry name" value="YbjN"/>
    <property type="match status" value="1"/>
</dbReference>
<evidence type="ECO:0000313" key="3">
    <source>
        <dbReference type="Proteomes" id="UP001597260"/>
    </source>
</evidence>
<protein>
    <submittedName>
        <fullName evidence="2">YbjN domain-containing protein</fullName>
    </submittedName>
</protein>
<organism evidence="2 3">
    <name type="scientific">Micromonospora sonneratiae</name>
    <dbReference type="NCBI Taxonomy" id="1184706"/>
    <lineage>
        <taxon>Bacteria</taxon>
        <taxon>Bacillati</taxon>
        <taxon>Actinomycetota</taxon>
        <taxon>Actinomycetes</taxon>
        <taxon>Micromonosporales</taxon>
        <taxon>Micromonosporaceae</taxon>
        <taxon>Micromonospora</taxon>
    </lineage>
</organism>
<feature type="region of interest" description="Disordered" evidence="1">
    <location>
        <begin position="1"/>
        <end position="42"/>
    </location>
</feature>
<dbReference type="Proteomes" id="UP001597260">
    <property type="component" value="Unassembled WGS sequence"/>
</dbReference>
<name>A0ABW3YDW2_9ACTN</name>
<reference evidence="3" key="1">
    <citation type="journal article" date="2019" name="Int. J. Syst. Evol. Microbiol.">
        <title>The Global Catalogue of Microorganisms (GCM) 10K type strain sequencing project: providing services to taxonomists for standard genome sequencing and annotation.</title>
        <authorList>
            <consortium name="The Broad Institute Genomics Platform"/>
            <consortium name="The Broad Institute Genome Sequencing Center for Infectious Disease"/>
            <person name="Wu L."/>
            <person name="Ma J."/>
        </authorList>
    </citation>
    <scope>NUCLEOTIDE SEQUENCE [LARGE SCALE GENOMIC DNA]</scope>
    <source>
        <strain evidence="3">JCM 31037</strain>
    </source>
</reference>
<gene>
    <name evidence="2" type="ORF">ACFQ4H_12165</name>
</gene>
<dbReference type="RefSeq" id="WP_377570187.1">
    <property type="nucleotide sequence ID" value="NZ_JBHTMP010000015.1"/>
</dbReference>
<dbReference type="InterPro" id="IPR019660">
    <property type="entry name" value="Put_sensory_transdc_reg_YbjN"/>
</dbReference>
<dbReference type="EMBL" id="JBHTMP010000015">
    <property type="protein sequence ID" value="MFD1321846.1"/>
    <property type="molecule type" value="Genomic_DNA"/>
</dbReference>
<accession>A0ABW3YDW2</accession>
<keyword evidence="3" id="KW-1185">Reference proteome</keyword>
<sequence>MPWWSWRPGHTGGGEPETRSRSSSAVTTEDSVRVGTPAPREPEHDCLATARSTMKEMAGEVAPVTLNRVGNALDLLDVRYLADGDGNLLAMWERHAVLFTLEGPEDEILVVRARPHATVPPDWADRAYRVVNEWNHTRRFCKAYVGDPTERGQLPIYAELQVPLNAGAHDALLVEILDCGAAVATTFVDWLHDEGALL</sequence>
<evidence type="ECO:0000313" key="2">
    <source>
        <dbReference type="EMBL" id="MFD1321846.1"/>
    </source>
</evidence>
<evidence type="ECO:0000256" key="1">
    <source>
        <dbReference type="SAM" id="MobiDB-lite"/>
    </source>
</evidence>
<comment type="caution">
    <text evidence="2">The sequence shown here is derived from an EMBL/GenBank/DDBJ whole genome shotgun (WGS) entry which is preliminary data.</text>
</comment>